<keyword evidence="3" id="KW-1185">Reference proteome</keyword>
<reference evidence="2 3" key="1">
    <citation type="journal article" date="2023" name="G3 (Bethesda)">
        <title>A chromosome-length genome assembly and annotation of blackberry (Rubus argutus, cv. 'Hillquist').</title>
        <authorList>
            <person name="Bruna T."/>
            <person name="Aryal R."/>
            <person name="Dudchenko O."/>
            <person name="Sargent D.J."/>
            <person name="Mead D."/>
            <person name="Buti M."/>
            <person name="Cavallini A."/>
            <person name="Hytonen T."/>
            <person name="Andres J."/>
            <person name="Pham M."/>
            <person name="Weisz D."/>
            <person name="Mascagni F."/>
            <person name="Usai G."/>
            <person name="Natali L."/>
            <person name="Bassil N."/>
            <person name="Fernandez G.E."/>
            <person name="Lomsadze A."/>
            <person name="Armour M."/>
            <person name="Olukolu B."/>
            <person name="Poorten T."/>
            <person name="Britton C."/>
            <person name="Davik J."/>
            <person name="Ashrafi H."/>
            <person name="Aiden E.L."/>
            <person name="Borodovsky M."/>
            <person name="Worthington M."/>
        </authorList>
    </citation>
    <scope>NUCLEOTIDE SEQUENCE [LARGE SCALE GENOMIC DNA]</scope>
    <source>
        <strain evidence="2">PI 553951</strain>
    </source>
</reference>
<dbReference type="Proteomes" id="UP001457282">
    <property type="component" value="Unassembled WGS sequence"/>
</dbReference>
<organism evidence="2 3">
    <name type="scientific">Rubus argutus</name>
    <name type="common">Southern blackberry</name>
    <dbReference type="NCBI Taxonomy" id="59490"/>
    <lineage>
        <taxon>Eukaryota</taxon>
        <taxon>Viridiplantae</taxon>
        <taxon>Streptophyta</taxon>
        <taxon>Embryophyta</taxon>
        <taxon>Tracheophyta</taxon>
        <taxon>Spermatophyta</taxon>
        <taxon>Magnoliopsida</taxon>
        <taxon>eudicotyledons</taxon>
        <taxon>Gunneridae</taxon>
        <taxon>Pentapetalae</taxon>
        <taxon>rosids</taxon>
        <taxon>fabids</taxon>
        <taxon>Rosales</taxon>
        <taxon>Rosaceae</taxon>
        <taxon>Rosoideae</taxon>
        <taxon>Rosoideae incertae sedis</taxon>
        <taxon>Rubus</taxon>
    </lineage>
</organism>
<sequence length="108" mass="12114">MAMLESIVGVLLLMLLLILIIVFVACKPWRFFFPSRSRTIKAGDLDRPLVSDDADLVQNQGNELPRGYDLEGACFQNEGHFRSQGLIYKQRLPNTAPNSTQSDSLSLM</sequence>
<feature type="transmembrane region" description="Helical" evidence="1">
    <location>
        <begin position="6"/>
        <end position="26"/>
    </location>
</feature>
<keyword evidence="1" id="KW-0472">Membrane</keyword>
<gene>
    <name evidence="2" type="ORF">M0R45_020595</name>
</gene>
<dbReference type="AlphaFoldDB" id="A0AAW1XA11"/>
<comment type="caution">
    <text evidence="2">The sequence shown here is derived from an EMBL/GenBank/DDBJ whole genome shotgun (WGS) entry which is preliminary data.</text>
</comment>
<keyword evidence="1" id="KW-0812">Transmembrane</keyword>
<keyword evidence="1" id="KW-1133">Transmembrane helix</keyword>
<dbReference type="EMBL" id="JBEDUW010000004">
    <property type="protein sequence ID" value="KAK9933397.1"/>
    <property type="molecule type" value="Genomic_DNA"/>
</dbReference>
<protein>
    <submittedName>
        <fullName evidence="2">Uncharacterized protein</fullName>
    </submittedName>
</protein>
<proteinExistence type="predicted"/>
<evidence type="ECO:0000313" key="3">
    <source>
        <dbReference type="Proteomes" id="UP001457282"/>
    </source>
</evidence>
<accession>A0AAW1XA11</accession>
<evidence type="ECO:0000313" key="2">
    <source>
        <dbReference type="EMBL" id="KAK9933397.1"/>
    </source>
</evidence>
<name>A0AAW1XA11_RUBAR</name>
<evidence type="ECO:0000256" key="1">
    <source>
        <dbReference type="SAM" id="Phobius"/>
    </source>
</evidence>